<organism evidence="2 3">
    <name type="scientific">Nocardioides marmoribigeumensis</name>
    <dbReference type="NCBI Taxonomy" id="433649"/>
    <lineage>
        <taxon>Bacteria</taxon>
        <taxon>Bacillati</taxon>
        <taxon>Actinomycetota</taxon>
        <taxon>Actinomycetes</taxon>
        <taxon>Propionibacteriales</taxon>
        <taxon>Nocardioidaceae</taxon>
        <taxon>Nocardioides</taxon>
    </lineage>
</organism>
<proteinExistence type="predicted"/>
<accession>A0ABU2BSC5</accession>
<name>A0ABU2BSC5_9ACTN</name>
<gene>
    <name evidence="2" type="ORF">J2S63_000719</name>
</gene>
<dbReference type="Proteomes" id="UP001183648">
    <property type="component" value="Unassembled WGS sequence"/>
</dbReference>
<feature type="compositionally biased region" description="Basic and acidic residues" evidence="1">
    <location>
        <begin position="11"/>
        <end position="27"/>
    </location>
</feature>
<dbReference type="EMBL" id="JAVDYG010000001">
    <property type="protein sequence ID" value="MDR7361166.1"/>
    <property type="molecule type" value="Genomic_DNA"/>
</dbReference>
<dbReference type="RefSeq" id="WP_310298727.1">
    <property type="nucleotide sequence ID" value="NZ_BAAAPS010000014.1"/>
</dbReference>
<reference evidence="2 3" key="1">
    <citation type="submission" date="2023-07" db="EMBL/GenBank/DDBJ databases">
        <title>Sequencing the genomes of 1000 actinobacteria strains.</title>
        <authorList>
            <person name="Klenk H.-P."/>
        </authorList>
    </citation>
    <scope>NUCLEOTIDE SEQUENCE [LARGE SCALE GENOMIC DNA]</scope>
    <source>
        <strain evidence="2 3">DSM 19426</strain>
    </source>
</reference>
<feature type="compositionally biased region" description="Acidic residues" evidence="1">
    <location>
        <begin position="1"/>
        <end position="10"/>
    </location>
</feature>
<evidence type="ECO:0000256" key="1">
    <source>
        <dbReference type="SAM" id="MobiDB-lite"/>
    </source>
</evidence>
<evidence type="ECO:0000313" key="3">
    <source>
        <dbReference type="Proteomes" id="UP001183648"/>
    </source>
</evidence>
<comment type="caution">
    <text evidence="2">The sequence shown here is derived from an EMBL/GenBank/DDBJ whole genome shotgun (WGS) entry which is preliminary data.</text>
</comment>
<evidence type="ECO:0000313" key="2">
    <source>
        <dbReference type="EMBL" id="MDR7361166.1"/>
    </source>
</evidence>
<sequence length="81" mass="9367">MSTESDDYQESDWREGWRESESTHAEPPEEGSSWYIECRSEEVFARILREAALLSPGRLWVLDSNDVLWPAEAIDPARIVL</sequence>
<protein>
    <submittedName>
        <fullName evidence="2">Uncharacterized protein</fullName>
    </submittedName>
</protein>
<keyword evidence="3" id="KW-1185">Reference proteome</keyword>
<feature type="region of interest" description="Disordered" evidence="1">
    <location>
        <begin position="1"/>
        <end position="33"/>
    </location>
</feature>